<protein>
    <recommendedName>
        <fullName evidence="4">DUF4064 domain-containing protein</fullName>
    </recommendedName>
</protein>
<feature type="transmembrane region" description="Helical" evidence="1">
    <location>
        <begin position="102"/>
        <end position="126"/>
    </location>
</feature>
<reference evidence="2 3" key="1">
    <citation type="submission" date="2019-02" db="EMBL/GenBank/DDBJ databases">
        <title>Deep-cultivation of Planctomycetes and their phenomic and genomic characterization uncovers novel biology.</title>
        <authorList>
            <person name="Wiegand S."/>
            <person name="Jogler M."/>
            <person name="Boedeker C."/>
            <person name="Pinto D."/>
            <person name="Vollmers J."/>
            <person name="Rivas-Marin E."/>
            <person name="Kohn T."/>
            <person name="Peeters S.H."/>
            <person name="Heuer A."/>
            <person name="Rast P."/>
            <person name="Oberbeckmann S."/>
            <person name="Bunk B."/>
            <person name="Jeske O."/>
            <person name="Meyerdierks A."/>
            <person name="Storesund J.E."/>
            <person name="Kallscheuer N."/>
            <person name="Luecker S."/>
            <person name="Lage O.M."/>
            <person name="Pohl T."/>
            <person name="Merkel B.J."/>
            <person name="Hornburger P."/>
            <person name="Mueller R.-W."/>
            <person name="Bruemmer F."/>
            <person name="Labrenz M."/>
            <person name="Spormann A.M."/>
            <person name="Op den Camp H."/>
            <person name="Overmann J."/>
            <person name="Amann R."/>
            <person name="Jetten M.S.M."/>
            <person name="Mascher T."/>
            <person name="Medema M.H."/>
            <person name="Devos D.P."/>
            <person name="Kaster A.-K."/>
            <person name="Ovreas L."/>
            <person name="Rohde M."/>
            <person name="Galperin M.Y."/>
            <person name="Jogler C."/>
        </authorList>
    </citation>
    <scope>NUCLEOTIDE SEQUENCE [LARGE SCALE GENOMIC DNA]</scope>
    <source>
        <strain evidence="2 3">HG66A1</strain>
    </source>
</reference>
<keyword evidence="3" id="KW-1185">Reference proteome</keyword>
<organism evidence="2 3">
    <name type="scientific">Gimesia chilikensis</name>
    <dbReference type="NCBI Taxonomy" id="2605989"/>
    <lineage>
        <taxon>Bacteria</taxon>
        <taxon>Pseudomonadati</taxon>
        <taxon>Planctomycetota</taxon>
        <taxon>Planctomycetia</taxon>
        <taxon>Planctomycetales</taxon>
        <taxon>Planctomycetaceae</taxon>
        <taxon>Gimesia</taxon>
    </lineage>
</organism>
<evidence type="ECO:0008006" key="4">
    <source>
        <dbReference type="Google" id="ProtNLM"/>
    </source>
</evidence>
<name>A0A517PKN2_9PLAN</name>
<dbReference type="EMBL" id="CP036266">
    <property type="protein sequence ID" value="QDT19930.1"/>
    <property type="molecule type" value="Genomic_DNA"/>
</dbReference>
<keyword evidence="1" id="KW-0472">Membrane</keyword>
<sequence>MQRSLETEKIEKHLDVIGILFMVMAGFSLLTVVFIPFHFMLFQSFTDHFPRQANGPDPRRMIQDMQPFIYIVYAMIGLFSLFFGAILLAAGINIRRRRHFTFCVVGSALICTSFPLGTALGIWSLLTLLNKQTRPLFEQRTDLGDADFLD</sequence>
<gene>
    <name evidence="2" type="ORF">HG66A1_16990</name>
</gene>
<dbReference type="Proteomes" id="UP000320421">
    <property type="component" value="Chromosome"/>
</dbReference>
<evidence type="ECO:0000256" key="1">
    <source>
        <dbReference type="SAM" id="Phobius"/>
    </source>
</evidence>
<proteinExistence type="predicted"/>
<evidence type="ECO:0000313" key="3">
    <source>
        <dbReference type="Proteomes" id="UP000320421"/>
    </source>
</evidence>
<evidence type="ECO:0000313" key="2">
    <source>
        <dbReference type="EMBL" id="QDT19930.1"/>
    </source>
</evidence>
<dbReference type="RefSeq" id="WP_145181994.1">
    <property type="nucleotide sequence ID" value="NZ_CP036266.1"/>
</dbReference>
<keyword evidence="1" id="KW-0812">Transmembrane</keyword>
<keyword evidence="1" id="KW-1133">Transmembrane helix</keyword>
<feature type="transmembrane region" description="Helical" evidence="1">
    <location>
        <begin position="16"/>
        <end position="41"/>
    </location>
</feature>
<accession>A0A517PKN2</accession>
<feature type="transmembrane region" description="Helical" evidence="1">
    <location>
        <begin position="68"/>
        <end position="90"/>
    </location>
</feature>
<dbReference type="OrthoDB" id="290083at2"/>
<dbReference type="AlphaFoldDB" id="A0A517PKN2"/>